<reference evidence="5 6" key="1">
    <citation type="journal article" date="2011" name="PLoS Pathog.">
        <title>Endophytic Life Strategies Decoded by Genome and Transcriptome Analyses of the Mutualistic Root Symbiont Piriformospora indica.</title>
        <authorList>
            <person name="Zuccaro A."/>
            <person name="Lahrmann U."/>
            <person name="Guldener U."/>
            <person name="Langen G."/>
            <person name="Pfiffi S."/>
            <person name="Biedenkopf D."/>
            <person name="Wong P."/>
            <person name="Samans B."/>
            <person name="Grimm C."/>
            <person name="Basiewicz M."/>
            <person name="Murat C."/>
            <person name="Martin F."/>
            <person name="Kogel K.H."/>
        </authorList>
    </citation>
    <scope>NUCLEOTIDE SEQUENCE [LARGE SCALE GENOMIC DNA]</scope>
    <source>
        <strain evidence="5 6">DSM 11827</strain>
    </source>
</reference>
<dbReference type="CDD" id="cd02440">
    <property type="entry name" value="AdoMet_MTases"/>
    <property type="match status" value="1"/>
</dbReference>
<dbReference type="PANTHER" id="PTHR43464:SF19">
    <property type="entry name" value="UBIQUINONE BIOSYNTHESIS O-METHYLTRANSFERASE, MITOCHONDRIAL"/>
    <property type="match status" value="1"/>
</dbReference>
<accession>G4THN4</accession>
<keyword evidence="6" id="KW-1185">Reference proteome</keyword>
<organism evidence="5 6">
    <name type="scientific">Serendipita indica (strain DSM 11827)</name>
    <name type="common">Root endophyte fungus</name>
    <name type="synonym">Piriformospora indica</name>
    <dbReference type="NCBI Taxonomy" id="1109443"/>
    <lineage>
        <taxon>Eukaryota</taxon>
        <taxon>Fungi</taxon>
        <taxon>Dikarya</taxon>
        <taxon>Basidiomycota</taxon>
        <taxon>Agaricomycotina</taxon>
        <taxon>Agaricomycetes</taxon>
        <taxon>Sebacinales</taxon>
        <taxon>Serendipitaceae</taxon>
        <taxon>Serendipita</taxon>
    </lineage>
</organism>
<dbReference type="InParanoid" id="G4THN4"/>
<dbReference type="GO" id="GO:0008168">
    <property type="term" value="F:methyltransferase activity"/>
    <property type="evidence" value="ECO:0007669"/>
    <property type="project" value="UniProtKB-KW"/>
</dbReference>
<name>G4THN4_SERID</name>
<evidence type="ECO:0008006" key="7">
    <source>
        <dbReference type="Google" id="ProtNLM"/>
    </source>
</evidence>
<evidence type="ECO:0000256" key="1">
    <source>
        <dbReference type="ARBA" id="ARBA00022603"/>
    </source>
</evidence>
<evidence type="ECO:0000313" key="6">
    <source>
        <dbReference type="Proteomes" id="UP000007148"/>
    </source>
</evidence>
<keyword evidence="3" id="KW-0949">S-adenosyl-L-methionine</keyword>
<dbReference type="PANTHER" id="PTHR43464">
    <property type="entry name" value="METHYLTRANSFERASE"/>
    <property type="match status" value="1"/>
</dbReference>
<dbReference type="Proteomes" id="UP000007148">
    <property type="component" value="Unassembled WGS sequence"/>
</dbReference>
<dbReference type="HOGENOM" id="CLU_010595_5_0_1"/>
<feature type="compositionally biased region" description="Basic and acidic residues" evidence="4">
    <location>
        <begin position="19"/>
        <end position="40"/>
    </location>
</feature>
<dbReference type="Pfam" id="PF13489">
    <property type="entry name" value="Methyltransf_23"/>
    <property type="match status" value="1"/>
</dbReference>
<comment type="caution">
    <text evidence="5">The sequence shown here is derived from an EMBL/GenBank/DDBJ whole genome shotgun (WGS) entry which is preliminary data.</text>
</comment>
<evidence type="ECO:0000256" key="2">
    <source>
        <dbReference type="ARBA" id="ARBA00022679"/>
    </source>
</evidence>
<dbReference type="STRING" id="1109443.G4THN4"/>
<sequence length="394" mass="43840">MASRLLDLDPTSIGQVHGSDAKERPLTDKAESIREQRPKYEQSMFGMSSNGDRTFSHVRTNEPANPGSEAGLNRDEEGSFYSYNSTRDVRLFVKEMHGRIWNSLNETYVLPSDDTEWNRLDKQHLAHIIGLGGLYPYPEQVEAVLAPVEGTTKCILDVGCGTGSWVLEMAERFPHTLVTGVDLAPTPLDAAHFPSNLRIEIDDINLGLSHFYGQFDLVHMRSVQSGIHDIDKTLSDLFLCLKPGGILIIVDGGIHFLRDLGTFGRMRRVDGDEEDATATSEDGSWFNRIHWEVSRACQIAGASVDRSHEVLSAGLWDHPFSEPGSVASGSYLFPVGPWAQGNNVAQNQQLHYGGLLMRQSLMNIHRAFHSILLRHGMTQDVLDAWSQEIDQGEC</sequence>
<keyword evidence="2" id="KW-0808">Transferase</keyword>
<dbReference type="GO" id="GO:0032259">
    <property type="term" value="P:methylation"/>
    <property type="evidence" value="ECO:0007669"/>
    <property type="project" value="UniProtKB-KW"/>
</dbReference>
<feature type="region of interest" description="Disordered" evidence="4">
    <location>
        <begin position="1"/>
        <end position="77"/>
    </location>
</feature>
<dbReference type="AlphaFoldDB" id="G4THN4"/>
<evidence type="ECO:0000256" key="3">
    <source>
        <dbReference type="ARBA" id="ARBA00022691"/>
    </source>
</evidence>
<dbReference type="Gene3D" id="3.40.50.150">
    <property type="entry name" value="Vaccinia Virus protein VP39"/>
    <property type="match status" value="1"/>
</dbReference>
<dbReference type="InterPro" id="IPR029063">
    <property type="entry name" value="SAM-dependent_MTases_sf"/>
</dbReference>
<gene>
    <name evidence="5" type="ORF">PIIN_04762</name>
</gene>
<dbReference type="eggNOG" id="ENOG502S6PS">
    <property type="taxonomic scope" value="Eukaryota"/>
</dbReference>
<protein>
    <recommendedName>
        <fullName evidence="7">Methyltransferase domain-containing protein</fullName>
    </recommendedName>
</protein>
<dbReference type="EMBL" id="CAFZ01000096">
    <property type="protein sequence ID" value="CCA70827.1"/>
    <property type="molecule type" value="Genomic_DNA"/>
</dbReference>
<dbReference type="SUPFAM" id="SSF53335">
    <property type="entry name" value="S-adenosyl-L-methionine-dependent methyltransferases"/>
    <property type="match status" value="1"/>
</dbReference>
<dbReference type="OrthoDB" id="2013972at2759"/>
<keyword evidence="1" id="KW-0489">Methyltransferase</keyword>
<evidence type="ECO:0000256" key="4">
    <source>
        <dbReference type="SAM" id="MobiDB-lite"/>
    </source>
</evidence>
<evidence type="ECO:0000313" key="5">
    <source>
        <dbReference type="EMBL" id="CCA70827.1"/>
    </source>
</evidence>
<proteinExistence type="predicted"/>